<dbReference type="GO" id="GO:0003677">
    <property type="term" value="F:DNA binding"/>
    <property type="evidence" value="ECO:0007669"/>
    <property type="project" value="UniProtKB-KW"/>
</dbReference>
<dbReference type="InterPro" id="IPR027417">
    <property type="entry name" value="P-loop_NTPase"/>
</dbReference>
<sequence>MPKKRGRKKKFKLKLNLDLRPEVIKSVLAVGLTLFGFLTILSFFAPTYSVNAFIQKYIRLGFGLGSLTFPLIVLLLATFFIDALNFRFKNIRVLSGLVLFLFSFSGVLSLFCWKNNPFSRASEGRCGGLLGYYTLYYLNASFGFVGALIIILGIFLIAVILLSNLSLNTVLEAIKAKIAQFKASRASVGEEEPEEVSLEEMTVGDMARKSAGVPLEEEPTSKVEILPPLSEPQNGDSFTPTVFADSTTLTSIAPNLPYADRVWQLPPLSLLDDTKEALPDSGNTQTRKQIIVSTLKSFGIRAEAKDAFPGPAVTQYQIDALSGTKLSKIVNLQHDLAYALASPTGSVRIEAPIPGKSLIGIEVPNNNRVIVPFKSLLTSEPMKALNSKLGIVLGKDVGNLTHVYDIGKMPHLLVAGATGSGKSVFLHSLLFSILFRATPQEVKFIMVDPKRVEFTYYDGIPHLLTPVVTDIEKAPSVFKWAVIEMERRYRLLESARARNIDSYNEKSGFQALPYIVIVVDELGEIMVADPASVEKSIIRLAQLARATGIHLVLSVQRPSTNIITGLIKANIPCRIAFNVSSQVDSRVIIDQPGAEKLLGKGDMLFVPPDASKPIRLQGSWVSETEISTLVKYLKNQGVEPEYKEEILQIVQKAEQSNTSVSSGGDAVDELFDEAVEICVNSGKASASLLQRRLSIGYARAARILDELEAKGVIGPQNGSQPREVLAPKNEGLDSFDDFSF</sequence>
<dbReference type="InterPro" id="IPR002543">
    <property type="entry name" value="FtsK_dom"/>
</dbReference>
<evidence type="ECO:0000256" key="1">
    <source>
        <dbReference type="ARBA" id="ARBA00004651"/>
    </source>
</evidence>
<protein>
    <submittedName>
        <fullName evidence="18">DNA translocase FtsK</fullName>
    </submittedName>
</protein>
<dbReference type="PANTHER" id="PTHR22683">
    <property type="entry name" value="SPORULATION PROTEIN RELATED"/>
    <property type="match status" value="1"/>
</dbReference>
<dbReference type="SUPFAM" id="SSF46785">
    <property type="entry name" value="Winged helix' DNA-binding domain"/>
    <property type="match status" value="1"/>
</dbReference>
<dbReference type="SMART" id="SM00843">
    <property type="entry name" value="Ftsk_gamma"/>
    <property type="match status" value="1"/>
</dbReference>
<evidence type="ECO:0000256" key="16">
    <source>
        <dbReference type="SAM" id="Phobius"/>
    </source>
</evidence>
<evidence type="ECO:0000256" key="15">
    <source>
        <dbReference type="SAM" id="MobiDB-lite"/>
    </source>
</evidence>
<evidence type="ECO:0000259" key="17">
    <source>
        <dbReference type="PROSITE" id="PS50901"/>
    </source>
</evidence>
<evidence type="ECO:0000256" key="9">
    <source>
        <dbReference type="ARBA" id="ARBA00022989"/>
    </source>
</evidence>
<comment type="subcellular location">
    <subcellularLocation>
        <location evidence="1">Cell membrane</location>
        <topology evidence="1">Multi-pass membrane protein</topology>
    </subcellularLocation>
</comment>
<organism evidence="18">
    <name type="scientific">candidate division WWE3 bacterium</name>
    <dbReference type="NCBI Taxonomy" id="2053526"/>
    <lineage>
        <taxon>Bacteria</taxon>
        <taxon>Katanobacteria</taxon>
    </lineage>
</organism>
<evidence type="ECO:0000256" key="3">
    <source>
        <dbReference type="ARBA" id="ARBA00022475"/>
    </source>
</evidence>
<keyword evidence="8 14" id="KW-0067">ATP-binding</keyword>
<keyword evidence="10" id="KW-0238">DNA-binding</keyword>
<dbReference type="Pfam" id="PF09397">
    <property type="entry name" value="FtsK_gamma"/>
    <property type="match status" value="1"/>
</dbReference>
<dbReference type="GO" id="GO:0005524">
    <property type="term" value="F:ATP binding"/>
    <property type="evidence" value="ECO:0007669"/>
    <property type="project" value="UniProtKB-UniRule"/>
</dbReference>
<dbReference type="CDD" id="cd01127">
    <property type="entry name" value="TrwB_TraG_TraD_VirD4"/>
    <property type="match status" value="1"/>
</dbReference>
<feature type="transmembrane region" description="Helical" evidence="16">
    <location>
        <begin position="93"/>
        <end position="116"/>
    </location>
</feature>
<dbReference type="SMART" id="SM00382">
    <property type="entry name" value="AAA"/>
    <property type="match status" value="1"/>
</dbReference>
<evidence type="ECO:0000256" key="5">
    <source>
        <dbReference type="ARBA" id="ARBA00022692"/>
    </source>
</evidence>
<dbReference type="InterPro" id="IPR003593">
    <property type="entry name" value="AAA+_ATPase"/>
</dbReference>
<feature type="transmembrane region" description="Helical" evidence="16">
    <location>
        <begin position="57"/>
        <end position="81"/>
    </location>
</feature>
<feature type="transmembrane region" description="Helical" evidence="16">
    <location>
        <begin position="136"/>
        <end position="162"/>
    </location>
</feature>
<dbReference type="GO" id="GO:0005886">
    <property type="term" value="C:plasma membrane"/>
    <property type="evidence" value="ECO:0007669"/>
    <property type="project" value="UniProtKB-SubCell"/>
</dbReference>
<dbReference type="GO" id="GO:0051301">
    <property type="term" value="P:cell division"/>
    <property type="evidence" value="ECO:0007669"/>
    <property type="project" value="UniProtKB-KW"/>
</dbReference>
<keyword evidence="5 16" id="KW-0812">Transmembrane</keyword>
<dbReference type="Gene3D" id="3.40.50.300">
    <property type="entry name" value="P-loop containing nucleotide triphosphate hydrolases"/>
    <property type="match status" value="1"/>
</dbReference>
<evidence type="ECO:0000256" key="13">
    <source>
        <dbReference type="ARBA" id="ARBA00025923"/>
    </source>
</evidence>
<dbReference type="InterPro" id="IPR036388">
    <property type="entry name" value="WH-like_DNA-bd_sf"/>
</dbReference>
<dbReference type="AlphaFoldDB" id="A0A7C1DHH3"/>
<dbReference type="GO" id="GO:0007059">
    <property type="term" value="P:chromosome segregation"/>
    <property type="evidence" value="ECO:0007669"/>
    <property type="project" value="UniProtKB-KW"/>
</dbReference>
<evidence type="ECO:0000256" key="11">
    <source>
        <dbReference type="ARBA" id="ARBA00023136"/>
    </source>
</evidence>
<keyword evidence="7" id="KW-0159">Chromosome partition</keyword>
<keyword evidence="4" id="KW-0132">Cell division</keyword>
<keyword evidence="6 14" id="KW-0547">Nucleotide-binding</keyword>
<evidence type="ECO:0000256" key="12">
    <source>
        <dbReference type="ARBA" id="ARBA00023306"/>
    </source>
</evidence>
<evidence type="ECO:0000256" key="2">
    <source>
        <dbReference type="ARBA" id="ARBA00006474"/>
    </source>
</evidence>
<feature type="region of interest" description="Disordered" evidence="15">
    <location>
        <begin position="714"/>
        <end position="740"/>
    </location>
</feature>
<name>A0A7C1DHH3_UNCKA</name>
<dbReference type="EMBL" id="DSDM01000042">
    <property type="protein sequence ID" value="HDQ88666.1"/>
    <property type="molecule type" value="Genomic_DNA"/>
</dbReference>
<evidence type="ECO:0000256" key="10">
    <source>
        <dbReference type="ARBA" id="ARBA00023125"/>
    </source>
</evidence>
<dbReference type="Pfam" id="PF17854">
    <property type="entry name" value="FtsK_alpha"/>
    <property type="match status" value="1"/>
</dbReference>
<evidence type="ECO:0000256" key="7">
    <source>
        <dbReference type="ARBA" id="ARBA00022829"/>
    </source>
</evidence>
<dbReference type="Proteomes" id="UP000886066">
    <property type="component" value="Unassembled WGS sequence"/>
</dbReference>
<comment type="caution">
    <text evidence="18">The sequence shown here is derived from an EMBL/GenBank/DDBJ whole genome shotgun (WGS) entry which is preliminary data.</text>
</comment>
<dbReference type="InterPro" id="IPR041027">
    <property type="entry name" value="FtsK_alpha"/>
</dbReference>
<evidence type="ECO:0000256" key="8">
    <source>
        <dbReference type="ARBA" id="ARBA00022840"/>
    </source>
</evidence>
<dbReference type="Gene3D" id="3.30.980.40">
    <property type="match status" value="1"/>
</dbReference>
<evidence type="ECO:0000256" key="14">
    <source>
        <dbReference type="PROSITE-ProRule" id="PRU00289"/>
    </source>
</evidence>
<accession>A0A7C1DHH3</accession>
<feature type="domain" description="FtsK" evidence="17">
    <location>
        <begin position="398"/>
        <end position="586"/>
    </location>
</feature>
<evidence type="ECO:0000256" key="4">
    <source>
        <dbReference type="ARBA" id="ARBA00022618"/>
    </source>
</evidence>
<dbReference type="InterPro" id="IPR050206">
    <property type="entry name" value="FtsK/SpoIIIE/SftA"/>
</dbReference>
<comment type="similarity">
    <text evidence="2">Belongs to the FtsK/SpoIIIE/SftA family.</text>
</comment>
<reference evidence="18" key="1">
    <citation type="journal article" date="2020" name="mSystems">
        <title>Genome- and Community-Level Interaction Insights into Carbon Utilization and Element Cycling Functions of Hydrothermarchaeota in Hydrothermal Sediment.</title>
        <authorList>
            <person name="Zhou Z."/>
            <person name="Liu Y."/>
            <person name="Xu W."/>
            <person name="Pan J."/>
            <person name="Luo Z.H."/>
            <person name="Li M."/>
        </authorList>
    </citation>
    <scope>NUCLEOTIDE SEQUENCE [LARGE SCALE GENOMIC DNA]</scope>
    <source>
        <strain evidence="18">SpSt-1219</strain>
    </source>
</reference>
<feature type="binding site" evidence="14">
    <location>
        <begin position="416"/>
        <end position="423"/>
    </location>
    <ligand>
        <name>ATP</name>
        <dbReference type="ChEBI" id="CHEBI:30616"/>
    </ligand>
</feature>
<gene>
    <name evidence="18" type="ORF">ENN92_00765</name>
</gene>
<dbReference type="Pfam" id="PF13491">
    <property type="entry name" value="FtsK_4TM"/>
    <property type="match status" value="1"/>
</dbReference>
<evidence type="ECO:0000313" key="18">
    <source>
        <dbReference type="EMBL" id="HDQ88666.1"/>
    </source>
</evidence>
<dbReference type="SUPFAM" id="SSF52540">
    <property type="entry name" value="P-loop containing nucleoside triphosphate hydrolases"/>
    <property type="match status" value="1"/>
</dbReference>
<dbReference type="InterPro" id="IPR036390">
    <property type="entry name" value="WH_DNA-bd_sf"/>
</dbReference>
<dbReference type="PANTHER" id="PTHR22683:SF41">
    <property type="entry name" value="DNA TRANSLOCASE FTSK"/>
    <property type="match status" value="1"/>
</dbReference>
<evidence type="ECO:0000256" key="6">
    <source>
        <dbReference type="ARBA" id="ARBA00022741"/>
    </source>
</evidence>
<keyword evidence="3" id="KW-1003">Cell membrane</keyword>
<comment type="subunit">
    <text evidence="13">Homohexamer. Forms a ring that surrounds DNA.</text>
</comment>
<dbReference type="Pfam" id="PF01580">
    <property type="entry name" value="FtsK_SpoIIIE"/>
    <property type="match status" value="1"/>
</dbReference>
<keyword evidence="9 16" id="KW-1133">Transmembrane helix</keyword>
<dbReference type="InterPro" id="IPR018541">
    <property type="entry name" value="Ftsk_gamma"/>
</dbReference>
<keyword evidence="11 16" id="KW-0472">Membrane</keyword>
<dbReference type="PROSITE" id="PS50901">
    <property type="entry name" value="FTSK"/>
    <property type="match status" value="1"/>
</dbReference>
<feature type="transmembrane region" description="Helical" evidence="16">
    <location>
        <begin position="23"/>
        <end position="45"/>
    </location>
</feature>
<dbReference type="InterPro" id="IPR025199">
    <property type="entry name" value="FtsK_4TM"/>
</dbReference>
<proteinExistence type="inferred from homology"/>
<dbReference type="Gene3D" id="1.10.10.10">
    <property type="entry name" value="Winged helix-like DNA-binding domain superfamily/Winged helix DNA-binding domain"/>
    <property type="match status" value="1"/>
</dbReference>
<keyword evidence="12" id="KW-0131">Cell cycle</keyword>